<comment type="caution">
    <text evidence="2">The sequence shown here is derived from an EMBL/GenBank/DDBJ whole genome shotgun (WGS) entry which is preliminary data.</text>
</comment>
<feature type="compositionally biased region" description="Gly residues" evidence="1">
    <location>
        <begin position="70"/>
        <end position="79"/>
    </location>
</feature>
<sequence>MLIYLLEKIGMVLMKVHFRGKRCAPVASALNSPPPLLFQLRGCVRGRVRHAWKVCEVQGRTPRERRTTGFRGGSKGGGLSHTTYCPPSHSPVANPSLTKGCGLKKKNYR</sequence>
<dbReference type="Proteomes" id="UP000887116">
    <property type="component" value="Unassembled WGS sequence"/>
</dbReference>
<gene>
    <name evidence="2" type="ORF">TNCT_220311</name>
</gene>
<dbReference type="OrthoDB" id="10352469at2759"/>
<keyword evidence="3" id="KW-1185">Reference proteome</keyword>
<feature type="region of interest" description="Disordered" evidence="1">
    <location>
        <begin position="63"/>
        <end position="109"/>
    </location>
</feature>
<name>A0A8X6L1V6_TRICU</name>
<organism evidence="2 3">
    <name type="scientific">Trichonephila clavata</name>
    <name type="common">Joro spider</name>
    <name type="synonym">Nephila clavata</name>
    <dbReference type="NCBI Taxonomy" id="2740835"/>
    <lineage>
        <taxon>Eukaryota</taxon>
        <taxon>Metazoa</taxon>
        <taxon>Ecdysozoa</taxon>
        <taxon>Arthropoda</taxon>
        <taxon>Chelicerata</taxon>
        <taxon>Arachnida</taxon>
        <taxon>Araneae</taxon>
        <taxon>Araneomorphae</taxon>
        <taxon>Entelegynae</taxon>
        <taxon>Araneoidea</taxon>
        <taxon>Nephilidae</taxon>
        <taxon>Trichonephila</taxon>
    </lineage>
</organism>
<reference evidence="2" key="1">
    <citation type="submission" date="2020-07" db="EMBL/GenBank/DDBJ databases">
        <title>Multicomponent nature underlies the extraordinary mechanical properties of spider dragline silk.</title>
        <authorList>
            <person name="Kono N."/>
            <person name="Nakamura H."/>
            <person name="Mori M."/>
            <person name="Yoshida Y."/>
            <person name="Ohtoshi R."/>
            <person name="Malay A.D."/>
            <person name="Moran D.A.P."/>
            <person name="Tomita M."/>
            <person name="Numata K."/>
            <person name="Arakawa K."/>
        </authorList>
    </citation>
    <scope>NUCLEOTIDE SEQUENCE</scope>
</reference>
<evidence type="ECO:0000313" key="3">
    <source>
        <dbReference type="Proteomes" id="UP000887116"/>
    </source>
</evidence>
<dbReference type="EMBL" id="BMAO01024156">
    <property type="protein sequence ID" value="GFQ93394.1"/>
    <property type="molecule type" value="Genomic_DNA"/>
</dbReference>
<protein>
    <submittedName>
        <fullName evidence="2">Uncharacterized protein</fullName>
    </submittedName>
</protein>
<evidence type="ECO:0000313" key="2">
    <source>
        <dbReference type="EMBL" id="GFQ93394.1"/>
    </source>
</evidence>
<evidence type="ECO:0000256" key="1">
    <source>
        <dbReference type="SAM" id="MobiDB-lite"/>
    </source>
</evidence>
<accession>A0A8X6L1V6</accession>
<proteinExistence type="predicted"/>
<dbReference type="AlphaFoldDB" id="A0A8X6L1V6"/>